<protein>
    <submittedName>
        <fullName evidence="6">CRP/FNR family transcriptional regulator, anaerobic regulatory protein</fullName>
    </submittedName>
</protein>
<evidence type="ECO:0000256" key="1">
    <source>
        <dbReference type="ARBA" id="ARBA00023015"/>
    </source>
</evidence>
<dbReference type="SMART" id="SM00419">
    <property type="entry name" value="HTH_CRP"/>
    <property type="match status" value="1"/>
</dbReference>
<evidence type="ECO:0000256" key="2">
    <source>
        <dbReference type="ARBA" id="ARBA00023125"/>
    </source>
</evidence>
<dbReference type="EMBL" id="FOLO01000004">
    <property type="protein sequence ID" value="SFC07719.1"/>
    <property type="molecule type" value="Genomic_DNA"/>
</dbReference>
<dbReference type="OrthoDB" id="7643467at2"/>
<sequence length="257" mass="29242">MNFKNITKIRSNFQISCNNCNISQLCLPVMFNEDEMGRLDDIIGRKKPYHKGDFLYKAGSKVESIFAIRSGSFKSYIITDEGEEQITNFHLAGDLLGFDSLADMKHKSYSQAMETGMICEIPLDTLDTLSNKIPHLRRQVLRIMSKEINEGQKMLLQLNKNTAEQRLAIYISNLSKRFGQRGFSDKDIILTMTRGEIGNYLGLTVETVCRLLSKLQKENIIQTKGKFITILNFEMLNNITLKIPALVSNIQVVGFND</sequence>
<dbReference type="InterPro" id="IPR036390">
    <property type="entry name" value="WH_DNA-bd_sf"/>
</dbReference>
<dbReference type="InterPro" id="IPR014710">
    <property type="entry name" value="RmlC-like_jellyroll"/>
</dbReference>
<name>A0A1I1G7M5_9GAMM</name>
<evidence type="ECO:0000313" key="7">
    <source>
        <dbReference type="Proteomes" id="UP000198862"/>
    </source>
</evidence>
<feature type="domain" description="Cyclic nucleotide-binding" evidence="4">
    <location>
        <begin position="49"/>
        <end position="97"/>
    </location>
</feature>
<dbReference type="PROSITE" id="PS51063">
    <property type="entry name" value="HTH_CRP_2"/>
    <property type="match status" value="1"/>
</dbReference>
<dbReference type="STRING" id="1123010.SAMN02745724_00851"/>
<dbReference type="AlphaFoldDB" id="A0A1I1G7M5"/>
<dbReference type="InterPro" id="IPR036388">
    <property type="entry name" value="WH-like_DNA-bd_sf"/>
</dbReference>
<dbReference type="Pfam" id="PF00027">
    <property type="entry name" value="cNMP_binding"/>
    <property type="match status" value="1"/>
</dbReference>
<dbReference type="CDD" id="cd00092">
    <property type="entry name" value="HTH_CRP"/>
    <property type="match status" value="1"/>
</dbReference>
<evidence type="ECO:0000259" key="5">
    <source>
        <dbReference type="PROSITE" id="PS51063"/>
    </source>
</evidence>
<dbReference type="InterPro" id="IPR000595">
    <property type="entry name" value="cNMP-bd_dom"/>
</dbReference>
<dbReference type="FunFam" id="1.10.10.10:FF:000028">
    <property type="entry name" value="Fumarate/nitrate reduction transcriptional regulator Fnr"/>
    <property type="match status" value="1"/>
</dbReference>
<dbReference type="PANTHER" id="PTHR24567:SF75">
    <property type="entry name" value="FUMARATE AND NITRATE REDUCTION REGULATORY PROTEIN"/>
    <property type="match status" value="1"/>
</dbReference>
<keyword evidence="1" id="KW-0805">Transcription regulation</keyword>
<keyword evidence="2" id="KW-0238">DNA-binding</keyword>
<dbReference type="GO" id="GO:0003700">
    <property type="term" value="F:DNA-binding transcription factor activity"/>
    <property type="evidence" value="ECO:0007669"/>
    <property type="project" value="TreeGrafter"/>
</dbReference>
<dbReference type="SMART" id="SM00100">
    <property type="entry name" value="cNMP"/>
    <property type="match status" value="1"/>
</dbReference>
<dbReference type="GO" id="GO:0005829">
    <property type="term" value="C:cytosol"/>
    <property type="evidence" value="ECO:0007669"/>
    <property type="project" value="TreeGrafter"/>
</dbReference>
<dbReference type="RefSeq" id="WP_091980320.1">
    <property type="nucleotide sequence ID" value="NZ_FOLO01000004.1"/>
</dbReference>
<dbReference type="Proteomes" id="UP000198862">
    <property type="component" value="Unassembled WGS sequence"/>
</dbReference>
<dbReference type="InterPro" id="IPR050397">
    <property type="entry name" value="Env_Response_Regulators"/>
</dbReference>
<dbReference type="InterPro" id="IPR012318">
    <property type="entry name" value="HTH_CRP"/>
</dbReference>
<keyword evidence="3" id="KW-0804">Transcription</keyword>
<dbReference type="SUPFAM" id="SSF51206">
    <property type="entry name" value="cAMP-binding domain-like"/>
    <property type="match status" value="1"/>
</dbReference>
<dbReference type="Pfam" id="PF13545">
    <property type="entry name" value="HTH_Crp_2"/>
    <property type="match status" value="1"/>
</dbReference>
<dbReference type="Gene3D" id="2.60.120.10">
    <property type="entry name" value="Jelly Rolls"/>
    <property type="match status" value="1"/>
</dbReference>
<dbReference type="NCBIfam" id="NF008365">
    <property type="entry name" value="PRK11161.1"/>
    <property type="match status" value="1"/>
</dbReference>
<dbReference type="InterPro" id="IPR018490">
    <property type="entry name" value="cNMP-bd_dom_sf"/>
</dbReference>
<dbReference type="CDD" id="cd00038">
    <property type="entry name" value="CAP_ED"/>
    <property type="match status" value="1"/>
</dbReference>
<dbReference type="PROSITE" id="PS50042">
    <property type="entry name" value="CNMP_BINDING_3"/>
    <property type="match status" value="1"/>
</dbReference>
<evidence type="ECO:0000259" key="4">
    <source>
        <dbReference type="PROSITE" id="PS50042"/>
    </source>
</evidence>
<dbReference type="PRINTS" id="PR00034">
    <property type="entry name" value="HTHCRP"/>
</dbReference>
<evidence type="ECO:0000313" key="6">
    <source>
        <dbReference type="EMBL" id="SFC07719.1"/>
    </source>
</evidence>
<dbReference type="Gene3D" id="1.10.10.10">
    <property type="entry name" value="Winged helix-like DNA-binding domain superfamily/Winged helix DNA-binding domain"/>
    <property type="match status" value="1"/>
</dbReference>
<proteinExistence type="predicted"/>
<gene>
    <name evidence="6" type="ORF">SAMN02745724_00851</name>
</gene>
<dbReference type="PANTHER" id="PTHR24567">
    <property type="entry name" value="CRP FAMILY TRANSCRIPTIONAL REGULATORY PROTEIN"/>
    <property type="match status" value="1"/>
</dbReference>
<reference evidence="6 7" key="1">
    <citation type="submission" date="2016-10" db="EMBL/GenBank/DDBJ databases">
        <authorList>
            <person name="de Groot N.N."/>
        </authorList>
    </citation>
    <scope>NUCLEOTIDE SEQUENCE [LARGE SCALE GENOMIC DNA]</scope>
    <source>
        <strain evidence="6 7">DSM 6059</strain>
    </source>
</reference>
<keyword evidence="7" id="KW-1185">Reference proteome</keyword>
<evidence type="ECO:0000256" key="3">
    <source>
        <dbReference type="ARBA" id="ARBA00023163"/>
    </source>
</evidence>
<dbReference type="GO" id="GO:0003677">
    <property type="term" value="F:DNA binding"/>
    <property type="evidence" value="ECO:0007669"/>
    <property type="project" value="UniProtKB-KW"/>
</dbReference>
<feature type="domain" description="HTH crp-type" evidence="5">
    <location>
        <begin position="161"/>
        <end position="234"/>
    </location>
</feature>
<accession>A0A1I1G7M5</accession>
<dbReference type="SUPFAM" id="SSF46785">
    <property type="entry name" value="Winged helix' DNA-binding domain"/>
    <property type="match status" value="1"/>
</dbReference>
<organism evidence="6 7">
    <name type="scientific">Pseudoalteromonas denitrificans DSM 6059</name>
    <dbReference type="NCBI Taxonomy" id="1123010"/>
    <lineage>
        <taxon>Bacteria</taxon>
        <taxon>Pseudomonadati</taxon>
        <taxon>Pseudomonadota</taxon>
        <taxon>Gammaproteobacteria</taxon>
        <taxon>Alteromonadales</taxon>
        <taxon>Pseudoalteromonadaceae</taxon>
        <taxon>Pseudoalteromonas</taxon>
    </lineage>
</organism>